<organism evidence="4 5">
    <name type="scientific">Aspergillus glaucus CBS 516.65</name>
    <dbReference type="NCBI Taxonomy" id="1160497"/>
    <lineage>
        <taxon>Eukaryota</taxon>
        <taxon>Fungi</taxon>
        <taxon>Dikarya</taxon>
        <taxon>Ascomycota</taxon>
        <taxon>Pezizomycotina</taxon>
        <taxon>Eurotiomycetes</taxon>
        <taxon>Eurotiomycetidae</taxon>
        <taxon>Eurotiales</taxon>
        <taxon>Aspergillaceae</taxon>
        <taxon>Aspergillus</taxon>
        <taxon>Aspergillus subgen. Aspergillus</taxon>
    </lineage>
</organism>
<dbReference type="OrthoDB" id="4772757at2759"/>
<dbReference type="PANTHER" id="PTHR24198:SF165">
    <property type="entry name" value="ANKYRIN REPEAT-CONTAINING PROTEIN-RELATED"/>
    <property type="match status" value="1"/>
</dbReference>
<feature type="repeat" description="ANK" evidence="3">
    <location>
        <begin position="292"/>
        <end position="320"/>
    </location>
</feature>
<dbReference type="AlphaFoldDB" id="A0A1L9V4C3"/>
<evidence type="ECO:0000313" key="4">
    <source>
        <dbReference type="EMBL" id="OJJ78751.1"/>
    </source>
</evidence>
<dbReference type="Pfam" id="PF12796">
    <property type="entry name" value="Ank_2"/>
    <property type="match status" value="2"/>
</dbReference>
<dbReference type="Proteomes" id="UP000184300">
    <property type="component" value="Unassembled WGS sequence"/>
</dbReference>
<keyword evidence="2 3" id="KW-0040">ANK repeat</keyword>
<dbReference type="Gene3D" id="1.25.40.20">
    <property type="entry name" value="Ankyrin repeat-containing domain"/>
    <property type="match status" value="2"/>
</dbReference>
<evidence type="ECO:0000256" key="1">
    <source>
        <dbReference type="ARBA" id="ARBA00022737"/>
    </source>
</evidence>
<protein>
    <submittedName>
        <fullName evidence="4">Uncharacterized protein</fullName>
    </submittedName>
</protein>
<evidence type="ECO:0000313" key="5">
    <source>
        <dbReference type="Proteomes" id="UP000184300"/>
    </source>
</evidence>
<evidence type="ECO:0000256" key="3">
    <source>
        <dbReference type="PROSITE-ProRule" id="PRU00023"/>
    </source>
</evidence>
<dbReference type="STRING" id="1160497.A0A1L9V4C3"/>
<dbReference type="SMART" id="SM00248">
    <property type="entry name" value="ANK"/>
    <property type="match status" value="6"/>
</dbReference>
<dbReference type="VEuPathDB" id="FungiDB:ASPGLDRAFT_1191975"/>
<dbReference type="PANTHER" id="PTHR24198">
    <property type="entry name" value="ANKYRIN REPEAT AND PROTEIN KINASE DOMAIN-CONTAINING PROTEIN"/>
    <property type="match status" value="1"/>
</dbReference>
<feature type="repeat" description="ANK" evidence="3">
    <location>
        <begin position="94"/>
        <end position="116"/>
    </location>
</feature>
<proteinExistence type="predicted"/>
<keyword evidence="1" id="KW-0677">Repeat</keyword>
<dbReference type="GeneID" id="34456284"/>
<reference evidence="5" key="1">
    <citation type="journal article" date="2017" name="Genome Biol.">
        <title>Comparative genomics reveals high biological diversity and specific adaptations in the industrially and medically important fungal genus Aspergillus.</title>
        <authorList>
            <person name="de Vries R.P."/>
            <person name="Riley R."/>
            <person name="Wiebenga A."/>
            <person name="Aguilar-Osorio G."/>
            <person name="Amillis S."/>
            <person name="Uchima C.A."/>
            <person name="Anderluh G."/>
            <person name="Asadollahi M."/>
            <person name="Askin M."/>
            <person name="Barry K."/>
            <person name="Battaglia E."/>
            <person name="Bayram O."/>
            <person name="Benocci T."/>
            <person name="Braus-Stromeyer S.A."/>
            <person name="Caldana C."/>
            <person name="Canovas D."/>
            <person name="Cerqueira G.C."/>
            <person name="Chen F."/>
            <person name="Chen W."/>
            <person name="Choi C."/>
            <person name="Clum A."/>
            <person name="Dos Santos R.A."/>
            <person name="Damasio A.R."/>
            <person name="Diallinas G."/>
            <person name="Emri T."/>
            <person name="Fekete E."/>
            <person name="Flipphi M."/>
            <person name="Freyberg S."/>
            <person name="Gallo A."/>
            <person name="Gournas C."/>
            <person name="Habgood R."/>
            <person name="Hainaut M."/>
            <person name="Harispe M.L."/>
            <person name="Henrissat B."/>
            <person name="Hilden K.S."/>
            <person name="Hope R."/>
            <person name="Hossain A."/>
            <person name="Karabika E."/>
            <person name="Karaffa L."/>
            <person name="Karanyi Z."/>
            <person name="Krasevec N."/>
            <person name="Kuo A."/>
            <person name="Kusch H."/>
            <person name="LaButti K."/>
            <person name="Lagendijk E.L."/>
            <person name="Lapidus A."/>
            <person name="Levasseur A."/>
            <person name="Lindquist E."/>
            <person name="Lipzen A."/>
            <person name="Logrieco A.F."/>
            <person name="MacCabe A."/>
            <person name="Maekelae M.R."/>
            <person name="Malavazi I."/>
            <person name="Melin P."/>
            <person name="Meyer V."/>
            <person name="Mielnichuk N."/>
            <person name="Miskei M."/>
            <person name="Molnar A.P."/>
            <person name="Mule G."/>
            <person name="Ngan C.Y."/>
            <person name="Orejas M."/>
            <person name="Orosz E."/>
            <person name="Ouedraogo J.P."/>
            <person name="Overkamp K.M."/>
            <person name="Park H.-S."/>
            <person name="Perrone G."/>
            <person name="Piumi F."/>
            <person name="Punt P.J."/>
            <person name="Ram A.F."/>
            <person name="Ramon A."/>
            <person name="Rauscher S."/>
            <person name="Record E."/>
            <person name="Riano-Pachon D.M."/>
            <person name="Robert V."/>
            <person name="Roehrig J."/>
            <person name="Ruller R."/>
            <person name="Salamov A."/>
            <person name="Salih N.S."/>
            <person name="Samson R.A."/>
            <person name="Sandor E."/>
            <person name="Sanguinetti M."/>
            <person name="Schuetze T."/>
            <person name="Sepcic K."/>
            <person name="Shelest E."/>
            <person name="Sherlock G."/>
            <person name="Sophianopoulou V."/>
            <person name="Squina F.M."/>
            <person name="Sun H."/>
            <person name="Susca A."/>
            <person name="Todd R.B."/>
            <person name="Tsang A."/>
            <person name="Unkles S.E."/>
            <person name="van de Wiele N."/>
            <person name="van Rossen-Uffink D."/>
            <person name="Oliveira J.V."/>
            <person name="Vesth T.C."/>
            <person name="Visser J."/>
            <person name="Yu J.-H."/>
            <person name="Zhou M."/>
            <person name="Andersen M.R."/>
            <person name="Archer D.B."/>
            <person name="Baker S.E."/>
            <person name="Benoit I."/>
            <person name="Brakhage A.A."/>
            <person name="Braus G.H."/>
            <person name="Fischer R."/>
            <person name="Frisvad J.C."/>
            <person name="Goldman G.H."/>
            <person name="Houbraken J."/>
            <person name="Oakley B."/>
            <person name="Pocsi I."/>
            <person name="Scazzocchio C."/>
            <person name="Seiboth B."/>
            <person name="vanKuyk P.A."/>
            <person name="Wortman J."/>
            <person name="Dyer P.S."/>
            <person name="Grigoriev I.V."/>
        </authorList>
    </citation>
    <scope>NUCLEOTIDE SEQUENCE [LARGE SCALE GENOMIC DNA]</scope>
    <source>
        <strain evidence="5">CBS 516.65</strain>
    </source>
</reference>
<dbReference type="SUPFAM" id="SSF48403">
    <property type="entry name" value="Ankyrin repeat"/>
    <property type="match status" value="1"/>
</dbReference>
<dbReference type="PROSITE" id="PS50297">
    <property type="entry name" value="ANK_REP_REGION"/>
    <property type="match status" value="1"/>
</dbReference>
<sequence>MSRAAADSIPGLVWILRGEGTSEVKPPSRDDLWYIDSLDEYSFDQSMRHGAGQTSDALEHILSAAAYLGDILLVEHLLIQGVDANASSNIFGRPLQNAALRGHLDIVRLLFNKGADPEGEIWPRAEEDRQVVEKRYGKEEIDQYFCLPDFYHRALTAIEAAAQKGHKEILQLLLQPKFRVSRSHFTYRRAIVFAAEGGNAEILETLAASADYSTLSERSPQALWGCTLRFAAFHDKTETIPLILNNGAQINHGYHDLAFSTSLGFDAYNGHNKMISLLLQNGADIDGGWDGPLSLAIRKGFVHIVELLLDQGAIVHPVNSRLLGMAAEYGEADIVRVLLKRGLHLDKVKSARHGRVFGGTRRVWNHRRYECELTWAKDISQDI</sequence>
<dbReference type="RefSeq" id="XP_022395449.1">
    <property type="nucleotide sequence ID" value="XM_022540023.1"/>
</dbReference>
<dbReference type="PROSITE" id="PS50088">
    <property type="entry name" value="ANK_REPEAT"/>
    <property type="match status" value="2"/>
</dbReference>
<dbReference type="InterPro" id="IPR002110">
    <property type="entry name" value="Ankyrin_rpt"/>
</dbReference>
<accession>A0A1L9V4C3</accession>
<dbReference type="EMBL" id="KV878928">
    <property type="protein sequence ID" value="OJJ78751.1"/>
    <property type="molecule type" value="Genomic_DNA"/>
</dbReference>
<gene>
    <name evidence="4" type="ORF">ASPGLDRAFT_1191975</name>
</gene>
<evidence type="ECO:0000256" key="2">
    <source>
        <dbReference type="ARBA" id="ARBA00023043"/>
    </source>
</evidence>
<name>A0A1L9V4C3_ASPGL</name>
<dbReference type="InterPro" id="IPR036770">
    <property type="entry name" value="Ankyrin_rpt-contain_sf"/>
</dbReference>
<keyword evidence="5" id="KW-1185">Reference proteome</keyword>